<dbReference type="AlphaFoldDB" id="A0AB36FQK2"/>
<reference evidence="2 3" key="1">
    <citation type="submission" date="2016-09" db="EMBL/GenBank/DDBJ databases">
        <title>Draft Genome Sequence of four Alteromonas macleodii strains isolated from copper coupons and grown long-term at elevated copper levels.</title>
        <authorList>
            <person name="Cusick K."/>
            <person name="Dale J."/>
            <person name="Little B."/>
            <person name="Biffinger J."/>
        </authorList>
    </citation>
    <scope>NUCLEOTIDE SEQUENCE [LARGE SCALE GENOMIC DNA]</scope>
    <source>
        <strain evidence="2 3">KCP01</strain>
    </source>
</reference>
<evidence type="ECO:0000256" key="1">
    <source>
        <dbReference type="SAM" id="Phobius"/>
    </source>
</evidence>
<evidence type="ECO:0000313" key="2">
    <source>
        <dbReference type="EMBL" id="OES30518.1"/>
    </source>
</evidence>
<gene>
    <name evidence="2" type="ORF">BFV95_3128</name>
</gene>
<keyword evidence="3" id="KW-1185">Reference proteome</keyword>
<sequence length="40" mass="4617">MVTALLTSSVLNAFIFCSLVISSLFLLIFRKKKRCRYVFS</sequence>
<dbReference type="Proteomes" id="UP000095392">
    <property type="component" value="Unassembled WGS sequence"/>
</dbReference>
<comment type="caution">
    <text evidence="2">The sequence shown here is derived from an EMBL/GenBank/DDBJ whole genome shotgun (WGS) entry which is preliminary data.</text>
</comment>
<keyword evidence="1" id="KW-0472">Membrane</keyword>
<protein>
    <submittedName>
        <fullName evidence="2">Membrane protein</fullName>
    </submittedName>
</protein>
<dbReference type="EMBL" id="MIPY01000020">
    <property type="protein sequence ID" value="OES30518.1"/>
    <property type="molecule type" value="Genomic_DNA"/>
</dbReference>
<proteinExistence type="predicted"/>
<name>A0AB36FQK2_ALTMA</name>
<keyword evidence="1" id="KW-1133">Transmembrane helix</keyword>
<feature type="transmembrane region" description="Helical" evidence="1">
    <location>
        <begin position="6"/>
        <end position="29"/>
    </location>
</feature>
<accession>A0AB36FQK2</accession>
<keyword evidence="1" id="KW-0812">Transmembrane</keyword>
<organism evidence="2 3">
    <name type="scientific">Alteromonas macleodii</name>
    <name type="common">Pseudoalteromonas macleodii</name>
    <dbReference type="NCBI Taxonomy" id="28108"/>
    <lineage>
        <taxon>Bacteria</taxon>
        <taxon>Pseudomonadati</taxon>
        <taxon>Pseudomonadota</taxon>
        <taxon>Gammaproteobacteria</taxon>
        <taxon>Alteromonadales</taxon>
        <taxon>Alteromonadaceae</taxon>
        <taxon>Alteromonas/Salinimonas group</taxon>
        <taxon>Alteromonas</taxon>
    </lineage>
</organism>
<evidence type="ECO:0000313" key="3">
    <source>
        <dbReference type="Proteomes" id="UP000095392"/>
    </source>
</evidence>